<dbReference type="InterPro" id="IPR015943">
    <property type="entry name" value="WD40/YVTN_repeat-like_dom_sf"/>
</dbReference>
<dbReference type="EMBL" id="JBHTBW010000020">
    <property type="protein sequence ID" value="MFC7441136.1"/>
    <property type="molecule type" value="Genomic_DNA"/>
</dbReference>
<reference evidence="2" key="1">
    <citation type="journal article" date="2019" name="Int. J. Syst. Evol. Microbiol.">
        <title>The Global Catalogue of Microorganisms (GCM) 10K type strain sequencing project: providing services to taxonomists for standard genome sequencing and annotation.</title>
        <authorList>
            <consortium name="The Broad Institute Genomics Platform"/>
            <consortium name="The Broad Institute Genome Sequencing Center for Infectious Disease"/>
            <person name="Wu L."/>
            <person name="Ma J."/>
        </authorList>
    </citation>
    <scope>NUCLEOTIDE SEQUENCE [LARGE SCALE GENOMIC DNA]</scope>
    <source>
        <strain evidence="2">CGMCC 1.12942</strain>
    </source>
</reference>
<sequence length="373" mass="42988">MKANDAEKRLSSPSGLELGEWCEHTRLPRMVRLHPIKNELFVAEESGKLVRWRYTPTLTFVDGLETEDIQDLVFSPDGKWMVLSNRSMNRIDIRSTEDLGLLSQIQNEFTNECMFSLCLDQEGNWLVIDSCKKPGELDEDEGLAWIHLETGEAFARTWQEMDYFDPEGLGYGIVYNVQLSPDQKRLAVNEWKEGSAVIHIFPSLLKGNQRTGSLEERKLSQFAWYDINAYVSDLGFHPDSTRLVCFKTTDTNLWKRYDHRGYDAGWVGDLVAISATRREEMWRVPIDARLTDWERGIPEGQYAKGYAGKVLVGKREVVCTAPGGQLLFFDMKTGEFKRKLKVNGNYIYAIGWHRDGDKIRVATDRELQVIEWK</sequence>
<evidence type="ECO:0000313" key="2">
    <source>
        <dbReference type="Proteomes" id="UP001596500"/>
    </source>
</evidence>
<dbReference type="RefSeq" id="WP_379864428.1">
    <property type="nucleotide sequence ID" value="NZ_JBHTBW010000020.1"/>
</dbReference>
<name>A0ABW2RJG9_9BACL</name>
<gene>
    <name evidence="1" type="ORF">ACFQNG_08205</name>
</gene>
<proteinExistence type="predicted"/>
<keyword evidence="2" id="KW-1185">Reference proteome</keyword>
<organism evidence="1 2">
    <name type="scientific">Laceyella putida</name>
    <dbReference type="NCBI Taxonomy" id="110101"/>
    <lineage>
        <taxon>Bacteria</taxon>
        <taxon>Bacillati</taxon>
        <taxon>Bacillota</taxon>
        <taxon>Bacilli</taxon>
        <taxon>Bacillales</taxon>
        <taxon>Thermoactinomycetaceae</taxon>
        <taxon>Laceyella</taxon>
    </lineage>
</organism>
<evidence type="ECO:0000313" key="1">
    <source>
        <dbReference type="EMBL" id="MFC7441136.1"/>
    </source>
</evidence>
<dbReference type="Proteomes" id="UP001596500">
    <property type="component" value="Unassembled WGS sequence"/>
</dbReference>
<protein>
    <recommendedName>
        <fullName evidence="3">WD40 repeat domain-containing protein</fullName>
    </recommendedName>
</protein>
<comment type="caution">
    <text evidence="1">The sequence shown here is derived from an EMBL/GenBank/DDBJ whole genome shotgun (WGS) entry which is preliminary data.</text>
</comment>
<dbReference type="SUPFAM" id="SSF82171">
    <property type="entry name" value="DPP6 N-terminal domain-like"/>
    <property type="match status" value="1"/>
</dbReference>
<accession>A0ABW2RJG9</accession>
<dbReference type="Gene3D" id="2.130.10.10">
    <property type="entry name" value="YVTN repeat-like/Quinoprotein amine dehydrogenase"/>
    <property type="match status" value="1"/>
</dbReference>
<evidence type="ECO:0008006" key="3">
    <source>
        <dbReference type="Google" id="ProtNLM"/>
    </source>
</evidence>